<dbReference type="KEGG" id="sliu:111354072"/>
<feature type="chain" id="PRO_5039917833" evidence="1">
    <location>
        <begin position="20"/>
        <end position="141"/>
    </location>
</feature>
<organism evidence="2 3">
    <name type="scientific">Spodoptera litura</name>
    <name type="common">Asian cotton leafworm</name>
    <dbReference type="NCBI Taxonomy" id="69820"/>
    <lineage>
        <taxon>Eukaryota</taxon>
        <taxon>Metazoa</taxon>
        <taxon>Ecdysozoa</taxon>
        <taxon>Arthropoda</taxon>
        <taxon>Hexapoda</taxon>
        <taxon>Insecta</taxon>
        <taxon>Pterygota</taxon>
        <taxon>Neoptera</taxon>
        <taxon>Endopterygota</taxon>
        <taxon>Lepidoptera</taxon>
        <taxon>Glossata</taxon>
        <taxon>Ditrysia</taxon>
        <taxon>Noctuoidea</taxon>
        <taxon>Noctuidae</taxon>
        <taxon>Amphipyrinae</taxon>
        <taxon>Spodoptera</taxon>
    </lineage>
</organism>
<evidence type="ECO:0000313" key="3">
    <source>
        <dbReference type="RefSeq" id="XP_022823111.1"/>
    </source>
</evidence>
<accession>A0A9J7E2Y5</accession>
<protein>
    <submittedName>
        <fullName evidence="3">Uncharacterized protein LOC111354072</fullName>
    </submittedName>
</protein>
<evidence type="ECO:0000313" key="2">
    <source>
        <dbReference type="Proteomes" id="UP000301870"/>
    </source>
</evidence>
<evidence type="ECO:0000256" key="1">
    <source>
        <dbReference type="SAM" id="SignalP"/>
    </source>
</evidence>
<gene>
    <name evidence="3" type="primary">LOC111354072</name>
</gene>
<proteinExistence type="predicted"/>
<dbReference type="AlphaFoldDB" id="A0A9J7E2Y5"/>
<keyword evidence="1" id="KW-0732">Signal</keyword>
<feature type="signal peptide" evidence="1">
    <location>
        <begin position="1"/>
        <end position="19"/>
    </location>
</feature>
<dbReference type="RefSeq" id="XP_022823111.1">
    <property type="nucleotide sequence ID" value="XM_022967343.1"/>
</dbReference>
<sequence>MGALTILLIIATTFSPLFGKKEEKEVAKFEMDIPGLIDIFSAAKRELERSKLMEMFSKNQIAQNILQQVKEYAETNPGKTTATRRTLWKANLRTIPRTEQKLEAARRGRYSGHIKQVLKKLDRQFNNNKHCQETWLYNFLS</sequence>
<dbReference type="GeneID" id="111354072"/>
<dbReference type="Proteomes" id="UP000301870">
    <property type="component" value="Chromosome 17"/>
</dbReference>
<reference evidence="3" key="1">
    <citation type="submission" date="2025-08" db="UniProtKB">
        <authorList>
            <consortium name="RefSeq"/>
        </authorList>
    </citation>
    <scope>IDENTIFICATION</scope>
    <source>
        <strain evidence="3">Ishihara</strain>
        <tissue evidence="3">Whole body</tissue>
    </source>
</reference>
<keyword evidence="2" id="KW-1185">Reference proteome</keyword>
<dbReference type="OrthoDB" id="10536942at2759"/>
<name>A0A9J7E2Y5_SPOLT</name>